<gene>
    <name evidence="2" type="ORF">E6C27_scaffold385G001800</name>
</gene>
<evidence type="ECO:0000256" key="1">
    <source>
        <dbReference type="SAM" id="MobiDB-lite"/>
    </source>
</evidence>
<evidence type="ECO:0000313" key="3">
    <source>
        <dbReference type="Proteomes" id="UP000321393"/>
    </source>
</evidence>
<comment type="caution">
    <text evidence="2">The sequence shown here is derived from an EMBL/GenBank/DDBJ whole genome shotgun (WGS) entry which is preliminary data.</text>
</comment>
<dbReference type="Proteomes" id="UP000321393">
    <property type="component" value="Unassembled WGS sequence"/>
</dbReference>
<sequence length="176" mass="20050">MFKDALAQFHAVQQTPPALTQASMEPHNVPNQLLAESKHLRDFRKYNPKMFEGSLKDPAKTQMWLASVETIFSLKYTKQQEFLNLEKDDMTVEQHDVEFDMLSCFTPEVVANEVVRTEKFVSGLRLDIQGFVRAFRPTTHADALYFAVDMSLHERADPSKAVGKGSTSGRKRKAEL</sequence>
<accession>A0A5A7TX63</accession>
<reference evidence="2 3" key="1">
    <citation type="submission" date="2019-08" db="EMBL/GenBank/DDBJ databases">
        <title>Draft genome sequences of two oriental melons (Cucumis melo L. var makuwa).</title>
        <authorList>
            <person name="Kwon S.-Y."/>
        </authorList>
    </citation>
    <scope>NUCLEOTIDE SEQUENCE [LARGE SCALE GENOMIC DNA]</scope>
    <source>
        <strain evidence="3">cv. SW 3</strain>
        <tissue evidence="2">Leaf</tissue>
    </source>
</reference>
<protein>
    <submittedName>
        <fullName evidence="2">Gag-protease polyprotein</fullName>
    </submittedName>
</protein>
<name>A0A5A7TX63_CUCMM</name>
<dbReference type="EMBL" id="SSTE01013029">
    <property type="protein sequence ID" value="KAA0048102.1"/>
    <property type="molecule type" value="Genomic_DNA"/>
</dbReference>
<evidence type="ECO:0000313" key="2">
    <source>
        <dbReference type="EMBL" id="KAA0048102.1"/>
    </source>
</evidence>
<proteinExistence type="predicted"/>
<organism evidence="2 3">
    <name type="scientific">Cucumis melo var. makuwa</name>
    <name type="common">Oriental melon</name>
    <dbReference type="NCBI Taxonomy" id="1194695"/>
    <lineage>
        <taxon>Eukaryota</taxon>
        <taxon>Viridiplantae</taxon>
        <taxon>Streptophyta</taxon>
        <taxon>Embryophyta</taxon>
        <taxon>Tracheophyta</taxon>
        <taxon>Spermatophyta</taxon>
        <taxon>Magnoliopsida</taxon>
        <taxon>eudicotyledons</taxon>
        <taxon>Gunneridae</taxon>
        <taxon>Pentapetalae</taxon>
        <taxon>rosids</taxon>
        <taxon>fabids</taxon>
        <taxon>Cucurbitales</taxon>
        <taxon>Cucurbitaceae</taxon>
        <taxon>Benincaseae</taxon>
        <taxon>Cucumis</taxon>
    </lineage>
</organism>
<dbReference type="AlphaFoldDB" id="A0A5A7TX63"/>
<feature type="region of interest" description="Disordered" evidence="1">
    <location>
        <begin position="157"/>
        <end position="176"/>
    </location>
</feature>